<dbReference type="Proteomes" id="UP000829291">
    <property type="component" value="Chromosome 2"/>
</dbReference>
<keyword evidence="1" id="KW-1185">Reference proteome</keyword>
<dbReference type="FunCoup" id="A0A6J0BBM2">
    <property type="interactions" value="1773"/>
</dbReference>
<dbReference type="InterPro" id="IPR016064">
    <property type="entry name" value="NAD/diacylglycerol_kinase_sf"/>
</dbReference>
<dbReference type="GO" id="GO:0005739">
    <property type="term" value="C:mitochondrion"/>
    <property type="evidence" value="ECO:0007669"/>
    <property type="project" value="TreeGrafter"/>
</dbReference>
<dbReference type="PANTHER" id="PTHR13158:SF5">
    <property type="entry name" value="NAD KINASE 2, MITOCHONDRIAL"/>
    <property type="match status" value="1"/>
</dbReference>
<evidence type="ECO:0000313" key="1">
    <source>
        <dbReference type="Proteomes" id="UP000829291"/>
    </source>
</evidence>
<protein>
    <submittedName>
        <fullName evidence="2">NAD kinase 2, mitochondrial</fullName>
    </submittedName>
</protein>
<dbReference type="GeneID" id="107218820"/>
<dbReference type="PANTHER" id="PTHR13158">
    <property type="match status" value="1"/>
</dbReference>
<gene>
    <name evidence="2" type="primary">LOC107218820</name>
</gene>
<keyword evidence="2" id="KW-0808">Transferase</keyword>
<organism evidence="2">
    <name type="scientific">Neodiprion lecontei</name>
    <name type="common">Redheaded pine sawfly</name>
    <dbReference type="NCBI Taxonomy" id="441921"/>
    <lineage>
        <taxon>Eukaryota</taxon>
        <taxon>Metazoa</taxon>
        <taxon>Ecdysozoa</taxon>
        <taxon>Arthropoda</taxon>
        <taxon>Hexapoda</taxon>
        <taxon>Insecta</taxon>
        <taxon>Pterygota</taxon>
        <taxon>Neoptera</taxon>
        <taxon>Endopterygota</taxon>
        <taxon>Hymenoptera</taxon>
        <taxon>Tenthredinoidea</taxon>
        <taxon>Diprionidae</taxon>
        <taxon>Diprioninae</taxon>
        <taxon>Neodiprion</taxon>
    </lineage>
</organism>
<dbReference type="RefSeq" id="XP_015512324.2">
    <property type="nucleotide sequence ID" value="XM_015656838.2"/>
</dbReference>
<name>A0A6J0BBM2_NEOLC</name>
<accession>A0A6J0BBM2</accession>
<reference evidence="2" key="1">
    <citation type="submission" date="2025-08" db="UniProtKB">
        <authorList>
            <consortium name="RefSeq"/>
        </authorList>
    </citation>
    <scope>IDENTIFICATION</scope>
    <source>
        <tissue evidence="2">Thorax and Abdomen</tissue>
    </source>
</reference>
<dbReference type="OrthoDB" id="185618at2759"/>
<dbReference type="Gene3D" id="2.60.200.30">
    <property type="entry name" value="Probable inorganic polyphosphate/atp-NAD kinase, domain 2"/>
    <property type="match status" value="1"/>
</dbReference>
<dbReference type="InParanoid" id="A0A6J0BBM2"/>
<dbReference type="InterPro" id="IPR017438">
    <property type="entry name" value="ATP-NAD_kinase_N"/>
</dbReference>
<dbReference type="Gene3D" id="3.40.50.10330">
    <property type="entry name" value="Probable inorganic polyphosphate/atp-NAD kinase, domain 1"/>
    <property type="match status" value="1"/>
</dbReference>
<dbReference type="AlphaFoldDB" id="A0A6J0BBM2"/>
<dbReference type="KEGG" id="nlo:107218820"/>
<dbReference type="InterPro" id="IPR017437">
    <property type="entry name" value="ATP-NAD_kinase_PpnK-typ_C"/>
</dbReference>
<sequence>MTALALLHRKVSRTFQYLKTSACLRRQSRIVARHESSFVPKRVLILTKVSRYYFEKLREPNLSESQLRTKLIERGSDYDALITSHNNDRKRELETRSVLEELNIEYRVTNRLTIDRNTFDWADLILPIGGDGTFLFSSNLIRDNKKRIMGINSDPSSSEGYLMLPEKYTRDIRLIFELLRSGDYNYVMRSRIRTTLKGKGIWNPPFHMHEKWRVAGEEKQRVKYTDKDTAAENNHILGFYVDDAFKADTTAEMPKERRLPWLALNEVFAGESLSARTSTLEVNFGDEISWFKVKSCGLCASTGTGSTSWHKAINSLSPQVVDDILKLANVKIASSAKTEDISMEYNKRLQFPAEDTKIAYTIRDMIVGQTLPSPKGIQSRGYCKKLIIRSHCFDAGLVLDGGIAVPFNDGTIAIMEIHPEDSLRTIMLRE</sequence>
<proteinExistence type="predicted"/>
<keyword evidence="2" id="KW-0418">Kinase</keyword>
<dbReference type="GO" id="GO:0019674">
    <property type="term" value="P:NAD+ metabolic process"/>
    <property type="evidence" value="ECO:0007669"/>
    <property type="project" value="InterPro"/>
</dbReference>
<dbReference type="SUPFAM" id="SSF111331">
    <property type="entry name" value="NAD kinase/diacylglycerol kinase-like"/>
    <property type="match status" value="1"/>
</dbReference>
<evidence type="ECO:0000313" key="2">
    <source>
        <dbReference type="RefSeq" id="XP_015512324.2"/>
    </source>
</evidence>
<dbReference type="GO" id="GO:0003951">
    <property type="term" value="F:NAD+ kinase activity"/>
    <property type="evidence" value="ECO:0007669"/>
    <property type="project" value="InterPro"/>
</dbReference>